<evidence type="ECO:0000313" key="2">
    <source>
        <dbReference type="EMBL" id="SAK40632.1"/>
    </source>
</evidence>
<evidence type="ECO:0000313" key="3">
    <source>
        <dbReference type="Proteomes" id="UP000054624"/>
    </source>
</evidence>
<name>A0A157Z565_9BURK</name>
<dbReference type="AlphaFoldDB" id="A0A157Z565"/>
<evidence type="ECO:0000256" key="1">
    <source>
        <dbReference type="SAM" id="Phobius"/>
    </source>
</evidence>
<keyword evidence="1" id="KW-1133">Transmembrane helix</keyword>
<organism evidence="2 3">
    <name type="scientific">Caballeronia temeraria</name>
    <dbReference type="NCBI Taxonomy" id="1777137"/>
    <lineage>
        <taxon>Bacteria</taxon>
        <taxon>Pseudomonadati</taxon>
        <taxon>Pseudomonadota</taxon>
        <taxon>Betaproteobacteria</taxon>
        <taxon>Burkholderiales</taxon>
        <taxon>Burkholderiaceae</taxon>
        <taxon>Caballeronia</taxon>
    </lineage>
</organism>
<dbReference type="EMBL" id="FCOI02000001">
    <property type="protein sequence ID" value="SAK40632.1"/>
    <property type="molecule type" value="Genomic_DNA"/>
</dbReference>
<feature type="transmembrane region" description="Helical" evidence="1">
    <location>
        <begin position="21"/>
        <end position="50"/>
    </location>
</feature>
<gene>
    <name evidence="2" type="ORF">AWB76_00192</name>
</gene>
<accession>A0A157Z565</accession>
<dbReference type="Proteomes" id="UP000054624">
    <property type="component" value="Unassembled WGS sequence"/>
</dbReference>
<proteinExistence type="predicted"/>
<dbReference type="RefSeq" id="WP_157696028.1">
    <property type="nucleotide sequence ID" value="NZ_FCOI02000001.1"/>
</dbReference>
<sequence length="60" mass="7057">MFSSRRTWLLTWRTRRGRRAIKLPLVLVAPLAFVLFIVCTPLDLLVRLLVWTVARPNKPK</sequence>
<dbReference type="STRING" id="1777137.AWB76_00192"/>
<keyword evidence="1" id="KW-0472">Membrane</keyword>
<keyword evidence="3" id="KW-1185">Reference proteome</keyword>
<protein>
    <submittedName>
        <fullName evidence="2">Uncharacterized protein</fullName>
    </submittedName>
</protein>
<reference evidence="3" key="1">
    <citation type="submission" date="2016-01" db="EMBL/GenBank/DDBJ databases">
        <authorList>
            <person name="Peeters Charlotte."/>
        </authorList>
    </citation>
    <scope>NUCLEOTIDE SEQUENCE [LARGE SCALE GENOMIC DNA]</scope>
</reference>
<keyword evidence="1" id="KW-0812">Transmembrane</keyword>